<comment type="caution">
    <text evidence="1">The sequence shown here is derived from an EMBL/GenBank/DDBJ whole genome shotgun (WGS) entry which is preliminary data.</text>
</comment>
<reference evidence="2" key="1">
    <citation type="journal article" date="2024" name="Proc. Natl. Acad. Sci. U.S.A.">
        <title>Extraordinary preservation of gene collinearity over three hundred million years revealed in homosporous lycophytes.</title>
        <authorList>
            <person name="Li C."/>
            <person name="Wickell D."/>
            <person name="Kuo L.Y."/>
            <person name="Chen X."/>
            <person name="Nie B."/>
            <person name="Liao X."/>
            <person name="Peng D."/>
            <person name="Ji J."/>
            <person name="Jenkins J."/>
            <person name="Williams M."/>
            <person name="Shu S."/>
            <person name="Plott C."/>
            <person name="Barry K."/>
            <person name="Rajasekar S."/>
            <person name="Grimwood J."/>
            <person name="Han X."/>
            <person name="Sun S."/>
            <person name="Hou Z."/>
            <person name="He W."/>
            <person name="Dai G."/>
            <person name="Sun C."/>
            <person name="Schmutz J."/>
            <person name="Leebens-Mack J.H."/>
            <person name="Li F.W."/>
            <person name="Wang L."/>
        </authorList>
    </citation>
    <scope>NUCLEOTIDE SEQUENCE [LARGE SCALE GENOMIC DNA]</scope>
    <source>
        <strain evidence="2">cv. PW_Plant_1</strain>
    </source>
</reference>
<sequence length="394" mass="43470">MGRPPNSGVTSFRFLPTEVTEMEKALEASNGATPARHILEALTTMFSDSVDRNGQLPIQYKQVWNWFQNRRHSQKVKMSKTAEKLNDATGASDLSISRKSATATGVVPQAKKTNDVQELEFEAKSARDSAWYDVSMFLDHRISDAGEPEVKVRYTGFGPEEDEWVHIKTAVRQRSLPCEVLECVAVLPGDLILCFQEGSEQALYYDAHILDVQRRRHDVRGCRCRFWVRYLHDQSEEVVPLRKVCRRPETEYRLKQAQRSSKAPTASEALQWSQVGMVSPSPGTSRAEVHPLSKVSSGTQVIPTDVAQVQNSTSQANDSIMQAVTHIPGAPSPASVEGMPSMPNSIVAEAAAKVSQDLAVHDKNSSPPAVDGTYIPGSVQSLITLQISQQQTPS</sequence>
<evidence type="ECO:0000313" key="1">
    <source>
        <dbReference type="EMBL" id="KAJ7518731.1"/>
    </source>
</evidence>
<accession>A0ACC2AMQ9</accession>
<protein>
    <submittedName>
        <fullName evidence="1">Uncharacterized protein</fullName>
    </submittedName>
</protein>
<evidence type="ECO:0000313" key="2">
    <source>
        <dbReference type="Proteomes" id="UP001162992"/>
    </source>
</evidence>
<name>A0ACC2AMQ9_DIPCM</name>
<dbReference type="Proteomes" id="UP001162992">
    <property type="component" value="Chromosome 20"/>
</dbReference>
<organism evidence="1 2">
    <name type="scientific">Diphasiastrum complanatum</name>
    <name type="common">Issler's clubmoss</name>
    <name type="synonym">Lycopodium complanatum</name>
    <dbReference type="NCBI Taxonomy" id="34168"/>
    <lineage>
        <taxon>Eukaryota</taxon>
        <taxon>Viridiplantae</taxon>
        <taxon>Streptophyta</taxon>
        <taxon>Embryophyta</taxon>
        <taxon>Tracheophyta</taxon>
        <taxon>Lycopodiopsida</taxon>
        <taxon>Lycopodiales</taxon>
        <taxon>Lycopodiaceae</taxon>
        <taxon>Lycopodioideae</taxon>
        <taxon>Diphasiastrum</taxon>
    </lineage>
</organism>
<proteinExistence type="predicted"/>
<gene>
    <name evidence="1" type="ORF">O6H91_20G005500</name>
</gene>
<keyword evidence="2" id="KW-1185">Reference proteome</keyword>
<dbReference type="EMBL" id="CM055111">
    <property type="protein sequence ID" value="KAJ7518731.1"/>
    <property type="molecule type" value="Genomic_DNA"/>
</dbReference>